<sequence>MVSRAAAAACFGIALAMAMARYASLYRAMQIVGGLYLIWLGVGASRAKPGSAETGAVSARPAGLTRGILTGAVLNLGNLKIVVFFTSIFVALLPASAPLWVRLAATAIVGAQEAAWYILVAMLFSRPRAQVAYRRAGVWIERVVGMVLFGIGADIVVASVKSGV</sequence>
<keyword evidence="7" id="KW-0614">Plasmid</keyword>
<protein>
    <recommendedName>
        <fullName evidence="9">Lysine exporter protein (LYSE/YGGA)</fullName>
    </recommendedName>
</protein>
<dbReference type="Pfam" id="PF01810">
    <property type="entry name" value="LysE"/>
    <property type="match status" value="1"/>
</dbReference>
<dbReference type="PANTHER" id="PTHR30086">
    <property type="entry name" value="ARGININE EXPORTER PROTEIN ARGO"/>
    <property type="match status" value="1"/>
</dbReference>
<keyword evidence="5 6" id="KW-0472">Membrane</keyword>
<dbReference type="KEGG" id="acr:Acry_3336"/>
<keyword evidence="8" id="KW-1185">Reference proteome</keyword>
<keyword evidence="3 6" id="KW-0812">Transmembrane</keyword>
<dbReference type="Proteomes" id="UP000000245">
    <property type="component" value="Plasmid pACRY02"/>
</dbReference>
<reference evidence="7 8" key="1">
    <citation type="submission" date="2007-05" db="EMBL/GenBank/DDBJ databases">
        <title>Complete sequence of plasmid2 pACRY02 of Acidiphilium cryptum JF-5.</title>
        <authorList>
            <consortium name="US DOE Joint Genome Institute"/>
            <person name="Copeland A."/>
            <person name="Lucas S."/>
            <person name="Lapidus A."/>
            <person name="Barry K."/>
            <person name="Detter J.C."/>
            <person name="Glavina del Rio T."/>
            <person name="Hammon N."/>
            <person name="Israni S."/>
            <person name="Dalin E."/>
            <person name="Tice H."/>
            <person name="Pitluck S."/>
            <person name="Sims D."/>
            <person name="Brettin T."/>
            <person name="Bruce D."/>
            <person name="Han C."/>
            <person name="Schmutz J."/>
            <person name="Larimer F."/>
            <person name="Land M."/>
            <person name="Hauser L."/>
            <person name="Kyrpides N."/>
            <person name="Kim E."/>
            <person name="Magnuson T."/>
            <person name="Richardson P."/>
        </authorList>
    </citation>
    <scope>NUCLEOTIDE SEQUENCE [LARGE SCALE GENOMIC DNA]</scope>
    <source>
        <strain evidence="7 8">JF-5</strain>
        <plasmid evidence="8">Plasmid pACRY02</plasmid>
    </source>
</reference>
<evidence type="ECO:0000256" key="6">
    <source>
        <dbReference type="SAM" id="Phobius"/>
    </source>
</evidence>
<keyword evidence="4 6" id="KW-1133">Transmembrane helix</keyword>
<evidence type="ECO:0000256" key="3">
    <source>
        <dbReference type="ARBA" id="ARBA00022692"/>
    </source>
</evidence>
<dbReference type="AlphaFoldDB" id="A5FTL6"/>
<evidence type="ECO:0000256" key="2">
    <source>
        <dbReference type="ARBA" id="ARBA00022475"/>
    </source>
</evidence>
<accession>A5FTL6</accession>
<gene>
    <name evidence="7" type="ordered locus">Acry_3336</name>
</gene>
<dbReference type="PANTHER" id="PTHR30086:SF20">
    <property type="entry name" value="ARGININE EXPORTER PROTEIN ARGO-RELATED"/>
    <property type="match status" value="1"/>
</dbReference>
<proteinExistence type="predicted"/>
<dbReference type="GO" id="GO:0015171">
    <property type="term" value="F:amino acid transmembrane transporter activity"/>
    <property type="evidence" value="ECO:0007669"/>
    <property type="project" value="TreeGrafter"/>
</dbReference>
<feature type="transmembrane region" description="Helical" evidence="6">
    <location>
        <begin position="136"/>
        <end position="160"/>
    </location>
</feature>
<evidence type="ECO:0008006" key="9">
    <source>
        <dbReference type="Google" id="ProtNLM"/>
    </source>
</evidence>
<evidence type="ECO:0000256" key="5">
    <source>
        <dbReference type="ARBA" id="ARBA00023136"/>
    </source>
</evidence>
<evidence type="ECO:0000313" key="8">
    <source>
        <dbReference type="Proteomes" id="UP000000245"/>
    </source>
</evidence>
<keyword evidence="2" id="KW-1003">Cell membrane</keyword>
<evidence type="ECO:0000256" key="4">
    <source>
        <dbReference type="ARBA" id="ARBA00022989"/>
    </source>
</evidence>
<evidence type="ECO:0000313" key="7">
    <source>
        <dbReference type="EMBL" id="ABQ28948.1"/>
    </source>
</evidence>
<geneLocation type="plasmid" evidence="7 8">
    <name>pACRY02</name>
</geneLocation>
<feature type="transmembrane region" description="Helical" evidence="6">
    <location>
        <begin position="68"/>
        <end position="93"/>
    </location>
</feature>
<organism evidence="7 8">
    <name type="scientific">Acidiphilium cryptum (strain JF-5)</name>
    <dbReference type="NCBI Taxonomy" id="349163"/>
    <lineage>
        <taxon>Bacteria</taxon>
        <taxon>Pseudomonadati</taxon>
        <taxon>Pseudomonadota</taxon>
        <taxon>Alphaproteobacteria</taxon>
        <taxon>Acetobacterales</taxon>
        <taxon>Acidocellaceae</taxon>
        <taxon>Acidiphilium</taxon>
    </lineage>
</organism>
<dbReference type="GO" id="GO:0005886">
    <property type="term" value="C:plasma membrane"/>
    <property type="evidence" value="ECO:0007669"/>
    <property type="project" value="UniProtKB-SubCell"/>
</dbReference>
<dbReference type="HOGENOM" id="CLU_079569_0_0_5"/>
<comment type="subcellular location">
    <subcellularLocation>
        <location evidence="1">Cell membrane</location>
        <topology evidence="1">Multi-pass membrane protein</topology>
    </subcellularLocation>
</comment>
<evidence type="ECO:0000256" key="1">
    <source>
        <dbReference type="ARBA" id="ARBA00004651"/>
    </source>
</evidence>
<dbReference type="EMBL" id="CP000690">
    <property type="protein sequence ID" value="ABQ28948.1"/>
    <property type="molecule type" value="Genomic_DNA"/>
</dbReference>
<feature type="transmembrane region" description="Helical" evidence="6">
    <location>
        <begin position="99"/>
        <end position="124"/>
    </location>
</feature>
<dbReference type="InterPro" id="IPR001123">
    <property type="entry name" value="LeuE-type"/>
</dbReference>
<name>A5FTL6_ACICJ</name>